<dbReference type="PANTHER" id="PTHR33908:SF11">
    <property type="entry name" value="MEMBRANE PROTEIN"/>
    <property type="match status" value="1"/>
</dbReference>
<feature type="transmembrane region" description="Helical" evidence="8">
    <location>
        <begin position="51"/>
        <end position="73"/>
    </location>
</feature>
<dbReference type="STRING" id="1802519.A2961_01285"/>
<evidence type="ECO:0000313" key="11">
    <source>
        <dbReference type="Proteomes" id="UP000177082"/>
    </source>
</evidence>
<evidence type="ECO:0000313" key="10">
    <source>
        <dbReference type="EMBL" id="OGM63155.1"/>
    </source>
</evidence>
<dbReference type="InterPro" id="IPR038731">
    <property type="entry name" value="RgtA/B/C-like"/>
</dbReference>
<comment type="subcellular location">
    <subcellularLocation>
        <location evidence="1">Cell membrane</location>
        <topology evidence="1">Multi-pass membrane protein</topology>
    </subcellularLocation>
</comment>
<feature type="transmembrane region" description="Helical" evidence="8">
    <location>
        <begin position="80"/>
        <end position="101"/>
    </location>
</feature>
<keyword evidence="6 8" id="KW-1133">Transmembrane helix</keyword>
<gene>
    <name evidence="10" type="ORF">A2961_01285</name>
</gene>
<dbReference type="InterPro" id="IPR050297">
    <property type="entry name" value="LipidA_mod_glycosyltrf_83"/>
</dbReference>
<evidence type="ECO:0000256" key="5">
    <source>
        <dbReference type="ARBA" id="ARBA00022692"/>
    </source>
</evidence>
<organism evidence="10 11">
    <name type="scientific">Candidatus Woesebacteria bacterium RIFCSPLOWO2_01_FULL_39_21</name>
    <dbReference type="NCBI Taxonomy" id="1802519"/>
    <lineage>
        <taxon>Bacteria</taxon>
        <taxon>Candidatus Woeseibacteriota</taxon>
    </lineage>
</organism>
<evidence type="ECO:0000256" key="8">
    <source>
        <dbReference type="SAM" id="Phobius"/>
    </source>
</evidence>
<feature type="domain" description="Glycosyltransferase RgtA/B/C/D-like" evidence="9">
    <location>
        <begin position="80"/>
        <end position="216"/>
    </location>
</feature>
<dbReference type="GO" id="GO:0009103">
    <property type="term" value="P:lipopolysaccharide biosynthetic process"/>
    <property type="evidence" value="ECO:0007669"/>
    <property type="project" value="UniProtKB-ARBA"/>
</dbReference>
<sequence length="481" mass="55517">MSRFIFIAIIFLALLLRAINLNYNSPFNDEAIYVVVGTEGLFKKDWENLDAVTWMAGSPYTYPVVTAIAYKIGGLEFSRFINVLFGMGTIYLAGETAALFQKKRQKLPTALVTVAIVALLPISFYISRLATYDIPSFMFIFLGLYFLFRNMKDKEPKNELYMLSSVAFFISFLFKYLAVIYVLYACLVSLLYLKKLKFKNLFKNGWFSYFIIPILLMFGFYTVTNLSNLYTYITTESTLEILDIPTKIQMFVNEYLLIAPLALISFLYLIFSKKVKTAVSFIMGTLFVLVFHFVYPGAPSYDKHIFLSGVFMSIPIGIALPLIYEKINIGKRAKSFLRGNFIGFLLFMLIYLFSVMPTINNKWLNLGQSLNFLNGRVKKGDTVLTESGDAFVLALYEKINPVYTVTFDYINYLENEKSNEGSNIYTRAVEDGYFNFIELENQNIPKLERSKELNSLISEIIEENYHEIYNEKGVKIYERRF</sequence>
<comment type="caution">
    <text evidence="10">The sequence shown here is derived from an EMBL/GenBank/DDBJ whole genome shotgun (WGS) entry which is preliminary data.</text>
</comment>
<dbReference type="GO" id="GO:0016763">
    <property type="term" value="F:pentosyltransferase activity"/>
    <property type="evidence" value="ECO:0007669"/>
    <property type="project" value="TreeGrafter"/>
</dbReference>
<evidence type="ECO:0000259" key="9">
    <source>
        <dbReference type="Pfam" id="PF13231"/>
    </source>
</evidence>
<feature type="transmembrane region" description="Helical" evidence="8">
    <location>
        <begin position="132"/>
        <end position="148"/>
    </location>
</feature>
<evidence type="ECO:0000256" key="7">
    <source>
        <dbReference type="ARBA" id="ARBA00023136"/>
    </source>
</evidence>
<dbReference type="EMBL" id="MGHF01000020">
    <property type="protein sequence ID" value="OGM63155.1"/>
    <property type="molecule type" value="Genomic_DNA"/>
</dbReference>
<protein>
    <recommendedName>
        <fullName evidence="9">Glycosyltransferase RgtA/B/C/D-like domain-containing protein</fullName>
    </recommendedName>
</protein>
<accession>A0A1F8BIJ4</accession>
<evidence type="ECO:0000256" key="1">
    <source>
        <dbReference type="ARBA" id="ARBA00004651"/>
    </source>
</evidence>
<keyword evidence="7 8" id="KW-0472">Membrane</keyword>
<name>A0A1F8BIJ4_9BACT</name>
<keyword evidence="5 8" id="KW-0812">Transmembrane</keyword>
<dbReference type="AlphaFoldDB" id="A0A1F8BIJ4"/>
<keyword evidence="3" id="KW-0328">Glycosyltransferase</keyword>
<feature type="transmembrane region" description="Helical" evidence="8">
    <location>
        <begin position="160"/>
        <end position="193"/>
    </location>
</feature>
<dbReference type="Proteomes" id="UP000177082">
    <property type="component" value="Unassembled WGS sequence"/>
</dbReference>
<dbReference type="Pfam" id="PF13231">
    <property type="entry name" value="PMT_2"/>
    <property type="match status" value="1"/>
</dbReference>
<dbReference type="PANTHER" id="PTHR33908">
    <property type="entry name" value="MANNOSYLTRANSFERASE YKCB-RELATED"/>
    <property type="match status" value="1"/>
</dbReference>
<feature type="transmembrane region" description="Helical" evidence="8">
    <location>
        <begin position="107"/>
        <end position="125"/>
    </location>
</feature>
<feature type="transmembrane region" description="Helical" evidence="8">
    <location>
        <begin position="278"/>
        <end position="298"/>
    </location>
</feature>
<reference evidence="10 11" key="1">
    <citation type="journal article" date="2016" name="Nat. Commun.">
        <title>Thousands of microbial genomes shed light on interconnected biogeochemical processes in an aquifer system.</title>
        <authorList>
            <person name="Anantharaman K."/>
            <person name="Brown C.T."/>
            <person name="Hug L.A."/>
            <person name="Sharon I."/>
            <person name="Castelle C.J."/>
            <person name="Probst A.J."/>
            <person name="Thomas B.C."/>
            <person name="Singh A."/>
            <person name="Wilkins M.J."/>
            <person name="Karaoz U."/>
            <person name="Brodie E.L."/>
            <person name="Williams K.H."/>
            <person name="Hubbard S.S."/>
            <person name="Banfield J.F."/>
        </authorList>
    </citation>
    <scope>NUCLEOTIDE SEQUENCE [LARGE SCALE GENOMIC DNA]</scope>
</reference>
<evidence type="ECO:0000256" key="6">
    <source>
        <dbReference type="ARBA" id="ARBA00022989"/>
    </source>
</evidence>
<evidence type="ECO:0000256" key="3">
    <source>
        <dbReference type="ARBA" id="ARBA00022676"/>
    </source>
</evidence>
<keyword evidence="2" id="KW-1003">Cell membrane</keyword>
<keyword evidence="4" id="KW-0808">Transferase</keyword>
<evidence type="ECO:0000256" key="2">
    <source>
        <dbReference type="ARBA" id="ARBA00022475"/>
    </source>
</evidence>
<feature type="transmembrane region" description="Helical" evidence="8">
    <location>
        <begin position="336"/>
        <end position="356"/>
    </location>
</feature>
<feature type="transmembrane region" description="Helical" evidence="8">
    <location>
        <begin position="205"/>
        <end position="223"/>
    </location>
</feature>
<evidence type="ECO:0000256" key="4">
    <source>
        <dbReference type="ARBA" id="ARBA00022679"/>
    </source>
</evidence>
<dbReference type="GO" id="GO:0005886">
    <property type="term" value="C:plasma membrane"/>
    <property type="evidence" value="ECO:0007669"/>
    <property type="project" value="UniProtKB-SubCell"/>
</dbReference>
<feature type="transmembrane region" description="Helical" evidence="8">
    <location>
        <begin position="255"/>
        <end position="271"/>
    </location>
</feature>
<feature type="transmembrane region" description="Helical" evidence="8">
    <location>
        <begin position="304"/>
        <end position="324"/>
    </location>
</feature>
<proteinExistence type="predicted"/>